<dbReference type="InterPro" id="IPR001647">
    <property type="entry name" value="HTH_TetR"/>
</dbReference>
<accession>A0A1T5FLM9</accession>
<dbReference type="PANTHER" id="PTHR30055:SF146">
    <property type="entry name" value="HTH-TYPE TRANSCRIPTIONAL DUAL REGULATOR CECR"/>
    <property type="match status" value="1"/>
</dbReference>
<protein>
    <submittedName>
        <fullName evidence="5">Transcriptional regulator, TetR family</fullName>
    </submittedName>
</protein>
<evidence type="ECO:0000256" key="1">
    <source>
        <dbReference type="ARBA" id="ARBA00023125"/>
    </source>
</evidence>
<name>A0A1T5FLM9_9SPHN</name>
<evidence type="ECO:0000256" key="3">
    <source>
        <dbReference type="SAM" id="MobiDB-lite"/>
    </source>
</evidence>
<dbReference type="Gene3D" id="1.10.357.10">
    <property type="entry name" value="Tetracycline Repressor, domain 2"/>
    <property type="match status" value="1"/>
</dbReference>
<dbReference type="InterPro" id="IPR009057">
    <property type="entry name" value="Homeodomain-like_sf"/>
</dbReference>
<dbReference type="InterPro" id="IPR050109">
    <property type="entry name" value="HTH-type_TetR-like_transc_reg"/>
</dbReference>
<evidence type="ECO:0000256" key="2">
    <source>
        <dbReference type="PROSITE-ProRule" id="PRU00335"/>
    </source>
</evidence>
<feature type="DNA-binding region" description="H-T-H motif" evidence="2">
    <location>
        <begin position="39"/>
        <end position="58"/>
    </location>
</feature>
<dbReference type="PROSITE" id="PS50977">
    <property type="entry name" value="HTH_TETR_2"/>
    <property type="match status" value="1"/>
</dbReference>
<dbReference type="InterPro" id="IPR036271">
    <property type="entry name" value="Tet_transcr_reg_TetR-rel_C_sf"/>
</dbReference>
<feature type="domain" description="HTH tetR-type" evidence="4">
    <location>
        <begin position="16"/>
        <end position="76"/>
    </location>
</feature>
<dbReference type="PRINTS" id="PR00455">
    <property type="entry name" value="HTHTETR"/>
</dbReference>
<dbReference type="AlphaFoldDB" id="A0A1T5FLM9"/>
<evidence type="ECO:0000259" key="4">
    <source>
        <dbReference type="PROSITE" id="PS50977"/>
    </source>
</evidence>
<gene>
    <name evidence="5" type="ORF">SAMN06295937_10393</name>
</gene>
<reference evidence="6" key="1">
    <citation type="submission" date="2017-02" db="EMBL/GenBank/DDBJ databases">
        <authorList>
            <person name="Varghese N."/>
            <person name="Submissions S."/>
        </authorList>
    </citation>
    <scope>NUCLEOTIDE SEQUENCE [LARGE SCALE GENOMIC DNA]</scope>
    <source>
        <strain evidence="6">R11H</strain>
    </source>
</reference>
<dbReference type="SUPFAM" id="SSF46689">
    <property type="entry name" value="Homeodomain-like"/>
    <property type="match status" value="1"/>
</dbReference>
<evidence type="ECO:0000313" key="6">
    <source>
        <dbReference type="Proteomes" id="UP000190044"/>
    </source>
</evidence>
<dbReference type="Pfam" id="PF00440">
    <property type="entry name" value="TetR_N"/>
    <property type="match status" value="1"/>
</dbReference>
<dbReference type="Proteomes" id="UP000190044">
    <property type="component" value="Unassembled WGS sequence"/>
</dbReference>
<dbReference type="EMBL" id="FUYP01000039">
    <property type="protein sequence ID" value="SKB97079.1"/>
    <property type="molecule type" value="Genomic_DNA"/>
</dbReference>
<feature type="region of interest" description="Disordered" evidence="3">
    <location>
        <begin position="211"/>
        <end position="236"/>
    </location>
</feature>
<dbReference type="Pfam" id="PF14246">
    <property type="entry name" value="TetR_C_7"/>
    <property type="match status" value="1"/>
</dbReference>
<dbReference type="GO" id="GO:0000976">
    <property type="term" value="F:transcription cis-regulatory region binding"/>
    <property type="evidence" value="ECO:0007669"/>
    <property type="project" value="TreeGrafter"/>
</dbReference>
<keyword evidence="6" id="KW-1185">Reference proteome</keyword>
<dbReference type="InterPro" id="IPR039536">
    <property type="entry name" value="TetR_C_Proteobacteria"/>
</dbReference>
<sequence>MSVPRTRGRPSKEDAVRLHADLLEIATTEFLARGYAATSIEGISARSKISKMTIYRHFPQKENLFRAVVTRINEQFQNDFVRIAKERGSPREVLKSFAMASYDDPASERVIAITRIIIGEANNFPDLAYSIYKQRRAMMRPLADYITRMTEAGIFRKVEAELAAFQFVAMASGGIRVLMVPRDGLDRNRDMWVNATVDLFLDGILVGEQADAEPGEKKAPRKRSKPAPKPDKAIKA</sequence>
<evidence type="ECO:0000313" key="5">
    <source>
        <dbReference type="EMBL" id="SKB97079.1"/>
    </source>
</evidence>
<dbReference type="SUPFAM" id="SSF48498">
    <property type="entry name" value="Tetracyclin repressor-like, C-terminal domain"/>
    <property type="match status" value="1"/>
</dbReference>
<dbReference type="GO" id="GO:0003700">
    <property type="term" value="F:DNA-binding transcription factor activity"/>
    <property type="evidence" value="ECO:0007669"/>
    <property type="project" value="TreeGrafter"/>
</dbReference>
<dbReference type="RefSeq" id="WP_176141679.1">
    <property type="nucleotide sequence ID" value="NZ_FUYP01000039.1"/>
</dbReference>
<proteinExistence type="predicted"/>
<organism evidence="5 6">
    <name type="scientific">Sphingopyxis flava</name>
    <dbReference type="NCBI Taxonomy" id="1507287"/>
    <lineage>
        <taxon>Bacteria</taxon>
        <taxon>Pseudomonadati</taxon>
        <taxon>Pseudomonadota</taxon>
        <taxon>Alphaproteobacteria</taxon>
        <taxon>Sphingomonadales</taxon>
        <taxon>Sphingomonadaceae</taxon>
        <taxon>Sphingopyxis</taxon>
    </lineage>
</organism>
<dbReference type="Gene3D" id="1.10.10.60">
    <property type="entry name" value="Homeodomain-like"/>
    <property type="match status" value="1"/>
</dbReference>
<keyword evidence="1 2" id="KW-0238">DNA-binding</keyword>
<dbReference type="PANTHER" id="PTHR30055">
    <property type="entry name" value="HTH-TYPE TRANSCRIPTIONAL REGULATOR RUTR"/>
    <property type="match status" value="1"/>
</dbReference>